<dbReference type="InterPro" id="IPR023163">
    <property type="entry name" value="SMc04008-like_domain"/>
</dbReference>
<dbReference type="Proteomes" id="UP000664882">
    <property type="component" value="Unassembled WGS sequence"/>
</dbReference>
<evidence type="ECO:0000259" key="1">
    <source>
        <dbReference type="Pfam" id="PF06844"/>
    </source>
</evidence>
<accession>A0ABS3NKA9</accession>
<dbReference type="Pfam" id="PF06844">
    <property type="entry name" value="DUF1244"/>
    <property type="match status" value="1"/>
</dbReference>
<dbReference type="InterPro" id="IPR036810">
    <property type="entry name" value="SMc04008-like_sf"/>
</dbReference>
<name>A0ABS3NKA9_9GAMM</name>
<organism evidence="2 3">
    <name type="scientific">Oceanisphaera pacifica</name>
    <dbReference type="NCBI Taxonomy" id="2818389"/>
    <lineage>
        <taxon>Bacteria</taxon>
        <taxon>Pseudomonadati</taxon>
        <taxon>Pseudomonadota</taxon>
        <taxon>Gammaproteobacteria</taxon>
        <taxon>Aeromonadales</taxon>
        <taxon>Aeromonadaceae</taxon>
        <taxon>Oceanisphaera</taxon>
    </lineage>
</organism>
<keyword evidence="3" id="KW-1185">Reference proteome</keyword>
<evidence type="ECO:0000313" key="2">
    <source>
        <dbReference type="EMBL" id="MBO1520666.1"/>
    </source>
</evidence>
<dbReference type="Gene3D" id="1.10.3340.10">
    <property type="entry name" value="SMc04008-like"/>
    <property type="match status" value="1"/>
</dbReference>
<protein>
    <submittedName>
        <fullName evidence="2">DUF1244 domain-containing protein</fullName>
    </submittedName>
</protein>
<dbReference type="RefSeq" id="WP_208006539.1">
    <property type="nucleotide sequence ID" value="NZ_JAGDFX010000022.1"/>
</dbReference>
<sequence length="96" mass="10901">MDKQTQLELDAAAFRTLLAHLDSRKDAQNIDLMNLAGFCRNCLSKWYLAAAQEQGVAMDYDQAREHVYGMPYDEWKAKYQQAATPEQLAAFANSPK</sequence>
<proteinExistence type="predicted"/>
<feature type="domain" description="SMc04008-like" evidence="1">
    <location>
        <begin position="27"/>
        <end position="92"/>
    </location>
</feature>
<evidence type="ECO:0000313" key="3">
    <source>
        <dbReference type="Proteomes" id="UP000664882"/>
    </source>
</evidence>
<dbReference type="EMBL" id="JAGDFX010000022">
    <property type="protein sequence ID" value="MBO1520666.1"/>
    <property type="molecule type" value="Genomic_DNA"/>
</dbReference>
<dbReference type="SUPFAM" id="SSF158757">
    <property type="entry name" value="SMc04008-like"/>
    <property type="match status" value="1"/>
</dbReference>
<reference evidence="2 3" key="1">
    <citation type="submission" date="2021-03" db="EMBL/GenBank/DDBJ databases">
        <title>Oceanisphaera sp. nov., isolated from the intestine.</title>
        <authorList>
            <person name="Zhao L.-H."/>
            <person name="Shi L.-F."/>
        </authorList>
    </citation>
    <scope>NUCLEOTIDE SEQUENCE [LARGE SCALE GENOMIC DNA]</scope>
    <source>
        <strain evidence="2 3">DM8</strain>
    </source>
</reference>
<comment type="caution">
    <text evidence="2">The sequence shown here is derived from an EMBL/GenBank/DDBJ whole genome shotgun (WGS) entry which is preliminary data.</text>
</comment>
<gene>
    <name evidence="2" type="ORF">J3U76_13695</name>
</gene>